<dbReference type="InterPro" id="IPR044878">
    <property type="entry name" value="UbiA_sf"/>
</dbReference>
<evidence type="ECO:0000256" key="1">
    <source>
        <dbReference type="ARBA" id="ARBA00004141"/>
    </source>
</evidence>
<comment type="caution">
    <text evidence="10">The sequence shown here is derived from an EMBL/GenBank/DDBJ whole genome shotgun (WGS) entry which is preliminary data.</text>
</comment>
<feature type="transmembrane region" description="Helical" evidence="8">
    <location>
        <begin position="184"/>
        <end position="205"/>
    </location>
</feature>
<evidence type="ECO:0000256" key="8">
    <source>
        <dbReference type="HAMAP-Rule" id="MF_01937"/>
    </source>
</evidence>
<evidence type="ECO:0000256" key="9">
    <source>
        <dbReference type="NCBIfam" id="TIGR00751"/>
    </source>
</evidence>
<dbReference type="EMBL" id="PTJE01000007">
    <property type="protein sequence ID" value="PPK93295.1"/>
    <property type="molecule type" value="Genomic_DNA"/>
</dbReference>
<dbReference type="SUPFAM" id="SSF103473">
    <property type="entry name" value="MFS general substrate transporter"/>
    <property type="match status" value="1"/>
</dbReference>
<dbReference type="Proteomes" id="UP000239002">
    <property type="component" value="Unassembled WGS sequence"/>
</dbReference>
<sequence length="380" mass="42245">MAETSKLKAWISAARLRTLPLSISGILVGSAFAYLNLSYLKAMGKWLKNSSNENSGISSLANVFEYNFNFNFYIPILALITTLGFQVLSNFANDYGDGVKGTDNEDRIGPMRAIQSGIISPKEMKNAMIITAVLTLISAILLIYVSLGVEKLLISLFFLVLGIAAIWAAIKYTVGDNAYGYRGLGDVFVFIFFGPVSVMGIYFLITKSLDWEMIFPSITVGLLSVAVLNLNNMRDIESDKKAGKNTIVVKMGLAKAKLVHYGFLIIAFLCAVFATTNTYFFQVYLKYQLHETNRINSLIGKNANQIEYNWFSITNYNPEFGITLIAFLPLLAFIPLFIHLFKVKRTESPALLDPELKKVALSTFFFAVLCIISVAVITRH</sequence>
<dbReference type="InterPro" id="IPR004657">
    <property type="entry name" value="MenA"/>
</dbReference>
<evidence type="ECO:0000256" key="7">
    <source>
        <dbReference type="ARBA" id="ARBA00023136"/>
    </source>
</evidence>
<dbReference type="UniPathway" id="UPA00079">
    <property type="reaction ID" value="UER00168"/>
</dbReference>
<comment type="function">
    <text evidence="8">Conversion of 1,4-dihydroxy-2-naphthoate (DHNA) to demethylmenaquinone (DMK).</text>
</comment>
<protein>
    <recommendedName>
        <fullName evidence="8 9">1,4-dihydroxy-2-naphthoate octaprenyltransferase</fullName>
        <shortName evidence="8">DHNA-octaprenyltransferase</shortName>
        <ecNumber evidence="8 9">2.5.1.74</ecNumber>
    </recommendedName>
</protein>
<keyword evidence="5 8" id="KW-0812">Transmembrane</keyword>
<dbReference type="GO" id="GO:0005886">
    <property type="term" value="C:plasma membrane"/>
    <property type="evidence" value="ECO:0007669"/>
    <property type="project" value="UniProtKB-SubCell"/>
</dbReference>
<dbReference type="PANTHER" id="PTHR13929:SF0">
    <property type="entry name" value="UBIA PRENYLTRANSFERASE DOMAIN-CONTAINING PROTEIN 1"/>
    <property type="match status" value="1"/>
</dbReference>
<feature type="transmembrane region" description="Helical" evidence="8">
    <location>
        <begin position="21"/>
        <end position="40"/>
    </location>
</feature>
<dbReference type="Gene3D" id="1.10.357.140">
    <property type="entry name" value="UbiA prenyltransferase"/>
    <property type="match status" value="1"/>
</dbReference>
<comment type="subcellular location">
    <subcellularLocation>
        <location evidence="8">Cell membrane</location>
        <topology evidence="8">Multi-pass membrane protein</topology>
    </subcellularLocation>
    <subcellularLocation>
        <location evidence="1">Membrane</location>
        <topology evidence="1">Multi-pass membrane protein</topology>
    </subcellularLocation>
</comment>
<gene>
    <name evidence="8" type="primary">menA</name>
    <name evidence="10" type="ORF">LY01_02580</name>
</gene>
<dbReference type="NCBIfam" id="TIGR00751">
    <property type="entry name" value="menA"/>
    <property type="match status" value="1"/>
</dbReference>
<dbReference type="EC" id="2.5.1.74" evidence="8 9"/>
<dbReference type="CDD" id="cd13962">
    <property type="entry name" value="PT_UbiA_UBIAD1"/>
    <property type="match status" value="1"/>
</dbReference>
<comment type="catalytic activity">
    <reaction evidence="8">
        <text>an all-trans-polyprenyl diphosphate + 1,4-dihydroxy-2-naphthoate + H(+) = a 2-demethylmenaquinol + CO2 + diphosphate</text>
        <dbReference type="Rhea" id="RHEA:26478"/>
        <dbReference type="Rhea" id="RHEA-COMP:9563"/>
        <dbReference type="Rhea" id="RHEA-COMP:9564"/>
        <dbReference type="ChEBI" id="CHEBI:11173"/>
        <dbReference type="ChEBI" id="CHEBI:15378"/>
        <dbReference type="ChEBI" id="CHEBI:16526"/>
        <dbReference type="ChEBI" id="CHEBI:33019"/>
        <dbReference type="ChEBI" id="CHEBI:55437"/>
        <dbReference type="ChEBI" id="CHEBI:58914"/>
        <dbReference type="EC" id="2.5.1.74"/>
    </reaction>
</comment>
<evidence type="ECO:0000313" key="10">
    <source>
        <dbReference type="EMBL" id="PPK93295.1"/>
    </source>
</evidence>
<accession>A0A2S6IGE9</accession>
<comment type="pathway">
    <text evidence="8">Quinol/quinone metabolism; menaquinone biosynthesis; menaquinol from 1,4-dihydroxy-2-naphthoate: step 1/2.</text>
</comment>
<dbReference type="AlphaFoldDB" id="A0A2S6IGE9"/>
<dbReference type="GO" id="GO:0009234">
    <property type="term" value="P:menaquinone biosynthetic process"/>
    <property type="evidence" value="ECO:0007669"/>
    <property type="project" value="UniProtKB-UniRule"/>
</dbReference>
<dbReference type="Pfam" id="PF01040">
    <property type="entry name" value="UbiA"/>
    <property type="match status" value="1"/>
</dbReference>
<evidence type="ECO:0000313" key="11">
    <source>
        <dbReference type="Proteomes" id="UP000239002"/>
    </source>
</evidence>
<feature type="transmembrane region" description="Helical" evidence="8">
    <location>
        <begin position="211"/>
        <end position="231"/>
    </location>
</feature>
<evidence type="ECO:0000256" key="5">
    <source>
        <dbReference type="ARBA" id="ARBA00022692"/>
    </source>
</evidence>
<organism evidence="10 11">
    <name type="scientific">Nonlabens xylanidelens</name>
    <dbReference type="NCBI Taxonomy" id="191564"/>
    <lineage>
        <taxon>Bacteria</taxon>
        <taxon>Pseudomonadati</taxon>
        <taxon>Bacteroidota</taxon>
        <taxon>Flavobacteriia</taxon>
        <taxon>Flavobacteriales</taxon>
        <taxon>Flavobacteriaceae</taxon>
        <taxon>Nonlabens</taxon>
    </lineage>
</organism>
<keyword evidence="3 8" id="KW-1003">Cell membrane</keyword>
<keyword evidence="6 8" id="KW-1133">Transmembrane helix</keyword>
<feature type="transmembrane region" description="Helical" evidence="8">
    <location>
        <begin position="320"/>
        <end position="338"/>
    </location>
</feature>
<dbReference type="RefSeq" id="WP_104516247.1">
    <property type="nucleotide sequence ID" value="NZ_MQVW01000012.1"/>
</dbReference>
<dbReference type="InterPro" id="IPR026046">
    <property type="entry name" value="UBIAD1"/>
</dbReference>
<evidence type="ECO:0000256" key="2">
    <source>
        <dbReference type="ARBA" id="ARBA00022428"/>
    </source>
</evidence>
<evidence type="ECO:0000256" key="6">
    <source>
        <dbReference type="ARBA" id="ARBA00022989"/>
    </source>
</evidence>
<evidence type="ECO:0000256" key="4">
    <source>
        <dbReference type="ARBA" id="ARBA00022679"/>
    </source>
</evidence>
<reference evidence="10 11" key="1">
    <citation type="submission" date="2018-02" db="EMBL/GenBank/DDBJ databases">
        <title>Genomic Encyclopedia of Archaeal and Bacterial Type Strains, Phase II (KMG-II): from individual species to whole genera.</title>
        <authorList>
            <person name="Goeker M."/>
        </authorList>
    </citation>
    <scope>NUCLEOTIDE SEQUENCE [LARGE SCALE GENOMIC DNA]</scope>
    <source>
        <strain evidence="10 11">DSM 16809</strain>
    </source>
</reference>
<feature type="transmembrane region" description="Helical" evidence="8">
    <location>
        <begin position="258"/>
        <end position="281"/>
    </location>
</feature>
<feature type="transmembrane region" description="Helical" evidence="8">
    <location>
        <begin position="359"/>
        <end position="378"/>
    </location>
</feature>
<keyword evidence="2 8" id="KW-0474">Menaquinone biosynthesis</keyword>
<dbReference type="InterPro" id="IPR036259">
    <property type="entry name" value="MFS_trans_sf"/>
</dbReference>
<dbReference type="OrthoDB" id="9767568at2"/>
<keyword evidence="11" id="KW-1185">Reference proteome</keyword>
<dbReference type="GO" id="GO:0042371">
    <property type="term" value="P:vitamin K biosynthetic process"/>
    <property type="evidence" value="ECO:0007669"/>
    <property type="project" value="TreeGrafter"/>
</dbReference>
<feature type="transmembrane region" description="Helical" evidence="8">
    <location>
        <begin position="153"/>
        <end position="172"/>
    </location>
</feature>
<comment type="similarity">
    <text evidence="8">Belongs to the MenA family. Type 1 subfamily.</text>
</comment>
<feature type="transmembrane region" description="Helical" evidence="8">
    <location>
        <begin position="127"/>
        <end position="147"/>
    </location>
</feature>
<keyword evidence="4 8" id="KW-0808">Transferase</keyword>
<dbReference type="InterPro" id="IPR000537">
    <property type="entry name" value="UbiA_prenyltransferase"/>
</dbReference>
<dbReference type="GO" id="GO:0046428">
    <property type="term" value="F:1,4-dihydroxy-2-naphthoate polyprenyltransferase activity"/>
    <property type="evidence" value="ECO:0007669"/>
    <property type="project" value="UniProtKB-UniRule"/>
</dbReference>
<keyword evidence="7 8" id="KW-0472">Membrane</keyword>
<dbReference type="HAMAP" id="MF_01937">
    <property type="entry name" value="MenA_1"/>
    <property type="match status" value="1"/>
</dbReference>
<evidence type="ECO:0000256" key="3">
    <source>
        <dbReference type="ARBA" id="ARBA00022475"/>
    </source>
</evidence>
<name>A0A2S6IGE9_9FLAO</name>
<dbReference type="PANTHER" id="PTHR13929">
    <property type="entry name" value="1,4-DIHYDROXY-2-NAPHTHOATE OCTAPRENYLTRANSFERASE"/>
    <property type="match status" value="1"/>
</dbReference>
<feature type="transmembrane region" description="Helical" evidence="8">
    <location>
        <begin position="72"/>
        <end position="92"/>
    </location>
</feature>
<proteinExistence type="inferred from homology"/>